<keyword evidence="3" id="KW-1185">Reference proteome</keyword>
<organism evidence="2 3">
    <name type="scientific">Rhodofomes roseus</name>
    <dbReference type="NCBI Taxonomy" id="34475"/>
    <lineage>
        <taxon>Eukaryota</taxon>
        <taxon>Fungi</taxon>
        <taxon>Dikarya</taxon>
        <taxon>Basidiomycota</taxon>
        <taxon>Agaricomycotina</taxon>
        <taxon>Agaricomycetes</taxon>
        <taxon>Polyporales</taxon>
        <taxon>Rhodofomes</taxon>
    </lineage>
</organism>
<feature type="region of interest" description="Disordered" evidence="1">
    <location>
        <begin position="124"/>
        <end position="149"/>
    </location>
</feature>
<accession>A0ABQ8K4P4</accession>
<comment type="caution">
    <text evidence="2">The sequence shown here is derived from an EMBL/GenBank/DDBJ whole genome shotgun (WGS) entry which is preliminary data.</text>
</comment>
<evidence type="ECO:0000256" key="1">
    <source>
        <dbReference type="SAM" id="MobiDB-lite"/>
    </source>
</evidence>
<dbReference type="Proteomes" id="UP000814176">
    <property type="component" value="Unassembled WGS sequence"/>
</dbReference>
<gene>
    <name evidence="2" type="ORF">C8Q71DRAFT_780845</name>
</gene>
<sequence>MTNGKTHCAPSAAWRDRCGVDGACSAPREDVEYIFAEALYVYIVVGHRRGHNRESLSCAATPRSTRELEQQIEKVSRQGLRSEVLVGTTEKTAQNRQASDRHEAGEVVEAVRARANALPVQVDESEVPRRRGTLSGHAHGGYRSVRERPSGVAEGVRVLRLETPFAVLRHDNTYARLLACASGGSLAGDSAAPRSTVQGSTS</sequence>
<name>A0ABQ8K4P4_9APHY</name>
<dbReference type="EMBL" id="JADCUA010000024">
    <property type="protein sequence ID" value="KAH9831863.1"/>
    <property type="molecule type" value="Genomic_DNA"/>
</dbReference>
<reference evidence="2 3" key="1">
    <citation type="journal article" date="2021" name="Environ. Microbiol.">
        <title>Gene family expansions and transcriptome signatures uncover fungal adaptations to wood decay.</title>
        <authorList>
            <person name="Hage H."/>
            <person name="Miyauchi S."/>
            <person name="Viragh M."/>
            <person name="Drula E."/>
            <person name="Min B."/>
            <person name="Chaduli D."/>
            <person name="Navarro D."/>
            <person name="Favel A."/>
            <person name="Norest M."/>
            <person name="Lesage-Meessen L."/>
            <person name="Balint B."/>
            <person name="Merenyi Z."/>
            <person name="de Eugenio L."/>
            <person name="Morin E."/>
            <person name="Martinez A.T."/>
            <person name="Baldrian P."/>
            <person name="Stursova M."/>
            <person name="Martinez M.J."/>
            <person name="Novotny C."/>
            <person name="Magnuson J.K."/>
            <person name="Spatafora J.W."/>
            <person name="Maurice S."/>
            <person name="Pangilinan J."/>
            <person name="Andreopoulos W."/>
            <person name="LaButti K."/>
            <person name="Hundley H."/>
            <person name="Na H."/>
            <person name="Kuo A."/>
            <person name="Barry K."/>
            <person name="Lipzen A."/>
            <person name="Henrissat B."/>
            <person name="Riley R."/>
            <person name="Ahrendt S."/>
            <person name="Nagy L.G."/>
            <person name="Grigoriev I.V."/>
            <person name="Martin F."/>
            <person name="Rosso M.N."/>
        </authorList>
    </citation>
    <scope>NUCLEOTIDE SEQUENCE [LARGE SCALE GENOMIC DNA]</scope>
    <source>
        <strain evidence="2 3">CIRM-BRFM 1785</strain>
    </source>
</reference>
<protein>
    <recommendedName>
        <fullName evidence="4">Transposase</fullName>
    </recommendedName>
</protein>
<dbReference type="GeneID" id="72005590"/>
<dbReference type="RefSeq" id="XP_047774960.1">
    <property type="nucleotide sequence ID" value="XM_047924858.1"/>
</dbReference>
<evidence type="ECO:0008006" key="4">
    <source>
        <dbReference type="Google" id="ProtNLM"/>
    </source>
</evidence>
<evidence type="ECO:0000313" key="3">
    <source>
        <dbReference type="Proteomes" id="UP000814176"/>
    </source>
</evidence>
<proteinExistence type="predicted"/>
<evidence type="ECO:0000313" key="2">
    <source>
        <dbReference type="EMBL" id="KAH9831863.1"/>
    </source>
</evidence>